<dbReference type="RefSeq" id="WP_266342764.1">
    <property type="nucleotide sequence ID" value="NZ_JAPKNH010000002.1"/>
</dbReference>
<keyword evidence="4" id="KW-1185">Reference proteome</keyword>
<sequence>MANSNSSVAAQAGTIPVSAAPHHGHDHPHAHDGHAGHSHGHHHAAHPPATHEIAVPRAYKRSMFLASALERLVIAVLLIGLIWLGIIWAVS</sequence>
<feature type="transmembrane region" description="Helical" evidence="2">
    <location>
        <begin position="69"/>
        <end position="90"/>
    </location>
</feature>
<evidence type="ECO:0000256" key="1">
    <source>
        <dbReference type="SAM" id="MobiDB-lite"/>
    </source>
</evidence>
<keyword evidence="2" id="KW-0472">Membrane</keyword>
<reference evidence="4" key="1">
    <citation type="journal article" date="2019" name="Int. J. Syst. Evol. Microbiol.">
        <title>The Global Catalogue of Microorganisms (GCM) 10K type strain sequencing project: providing services to taxonomists for standard genome sequencing and annotation.</title>
        <authorList>
            <consortium name="The Broad Institute Genomics Platform"/>
            <consortium name="The Broad Institute Genome Sequencing Center for Infectious Disease"/>
            <person name="Wu L."/>
            <person name="Ma J."/>
        </authorList>
    </citation>
    <scope>NUCLEOTIDE SEQUENCE [LARGE SCALE GENOMIC DNA]</scope>
    <source>
        <strain evidence="4">KACC 12633</strain>
    </source>
</reference>
<comment type="caution">
    <text evidence="3">The sequence shown here is derived from an EMBL/GenBank/DDBJ whole genome shotgun (WGS) entry which is preliminary data.</text>
</comment>
<evidence type="ECO:0000313" key="4">
    <source>
        <dbReference type="Proteomes" id="UP001596150"/>
    </source>
</evidence>
<keyword evidence="2" id="KW-1133">Transmembrane helix</keyword>
<evidence type="ECO:0008006" key="5">
    <source>
        <dbReference type="Google" id="ProtNLM"/>
    </source>
</evidence>
<accession>A0ABW0PQ08</accession>
<dbReference type="EMBL" id="JBHSML010000002">
    <property type="protein sequence ID" value="MFC5514741.1"/>
    <property type="molecule type" value="Genomic_DNA"/>
</dbReference>
<feature type="region of interest" description="Disordered" evidence="1">
    <location>
        <begin position="1"/>
        <end position="52"/>
    </location>
</feature>
<protein>
    <recommendedName>
        <fullName evidence="5">Cation transporter</fullName>
    </recommendedName>
</protein>
<name>A0ABW0PQ08_9HYPH</name>
<dbReference type="Proteomes" id="UP001596150">
    <property type="component" value="Unassembled WGS sequence"/>
</dbReference>
<gene>
    <name evidence="3" type="ORF">ACFPP9_03080</name>
</gene>
<feature type="compositionally biased region" description="Basic residues" evidence="1">
    <location>
        <begin position="36"/>
        <end position="45"/>
    </location>
</feature>
<keyword evidence="2" id="KW-0812">Transmembrane</keyword>
<organism evidence="3 4">
    <name type="scientific">Kaistia terrae</name>
    <dbReference type="NCBI Taxonomy" id="537017"/>
    <lineage>
        <taxon>Bacteria</taxon>
        <taxon>Pseudomonadati</taxon>
        <taxon>Pseudomonadota</taxon>
        <taxon>Alphaproteobacteria</taxon>
        <taxon>Hyphomicrobiales</taxon>
        <taxon>Kaistiaceae</taxon>
        <taxon>Kaistia</taxon>
    </lineage>
</organism>
<evidence type="ECO:0000313" key="3">
    <source>
        <dbReference type="EMBL" id="MFC5514741.1"/>
    </source>
</evidence>
<proteinExistence type="predicted"/>
<evidence type="ECO:0000256" key="2">
    <source>
        <dbReference type="SAM" id="Phobius"/>
    </source>
</evidence>